<evidence type="ECO:0000313" key="2">
    <source>
        <dbReference type="Proteomes" id="UP000887566"/>
    </source>
</evidence>
<sequence length="288" mass="32510">MQLILVISLCVVTAYAQSYANLRFTHPIMGELKVSTKNYPLLTPVENPLMMTPVNNPEILITPSTQQLSAIHRTVGRQPLDTTLQNRTRSFLFTEFGNNLTAPTLPAIDESQLPFKSLDIVSDFDIIQIPNGTYSQFMRFYQVKLRNNQRTAPWLPAQEMTNQLTMCPWVQSSGAQQDVRFDPAYGYAMSNSKTKCNNDPGTNTIIVVLSFYGGRATPVPVAKPTQITQEWNLIMDASKIAVITNTPLDRLLTAKQNQILLDFFQGSILRNVQDKFYLYLYNGVKTEC</sequence>
<accession>A0A914V9X7</accession>
<name>A0A914V9X7_9BILA</name>
<feature type="signal peptide" evidence="1">
    <location>
        <begin position="1"/>
        <end position="16"/>
    </location>
</feature>
<reference evidence="3" key="1">
    <citation type="submission" date="2022-11" db="UniProtKB">
        <authorList>
            <consortium name="WormBaseParasite"/>
        </authorList>
    </citation>
    <scope>IDENTIFICATION</scope>
</reference>
<evidence type="ECO:0000256" key="1">
    <source>
        <dbReference type="SAM" id="SignalP"/>
    </source>
</evidence>
<dbReference type="WBParaSite" id="PSAMB.scaffold168size69872.g2903.t1">
    <property type="protein sequence ID" value="PSAMB.scaffold168size69872.g2903.t1"/>
    <property type="gene ID" value="PSAMB.scaffold168size69872.g2903"/>
</dbReference>
<proteinExistence type="predicted"/>
<keyword evidence="1" id="KW-0732">Signal</keyword>
<dbReference type="AlphaFoldDB" id="A0A914V9X7"/>
<feature type="chain" id="PRO_5038101650" evidence="1">
    <location>
        <begin position="17"/>
        <end position="288"/>
    </location>
</feature>
<protein>
    <submittedName>
        <fullName evidence="3">Uncharacterized protein</fullName>
    </submittedName>
</protein>
<keyword evidence="2" id="KW-1185">Reference proteome</keyword>
<evidence type="ECO:0000313" key="3">
    <source>
        <dbReference type="WBParaSite" id="PSAMB.scaffold168size69872.g2903.t1"/>
    </source>
</evidence>
<dbReference type="Proteomes" id="UP000887566">
    <property type="component" value="Unplaced"/>
</dbReference>
<organism evidence="2 3">
    <name type="scientific">Plectus sambesii</name>
    <dbReference type="NCBI Taxonomy" id="2011161"/>
    <lineage>
        <taxon>Eukaryota</taxon>
        <taxon>Metazoa</taxon>
        <taxon>Ecdysozoa</taxon>
        <taxon>Nematoda</taxon>
        <taxon>Chromadorea</taxon>
        <taxon>Plectida</taxon>
        <taxon>Plectina</taxon>
        <taxon>Plectoidea</taxon>
        <taxon>Plectidae</taxon>
        <taxon>Plectus</taxon>
    </lineage>
</organism>